<dbReference type="AlphaFoldDB" id="A0A3N4IJB7"/>
<gene>
    <name evidence="1" type="ORF">BJ508DRAFT_359933</name>
</gene>
<reference evidence="1 2" key="1">
    <citation type="journal article" date="2018" name="Nat. Ecol. Evol.">
        <title>Pezizomycetes genomes reveal the molecular basis of ectomycorrhizal truffle lifestyle.</title>
        <authorList>
            <person name="Murat C."/>
            <person name="Payen T."/>
            <person name="Noel B."/>
            <person name="Kuo A."/>
            <person name="Morin E."/>
            <person name="Chen J."/>
            <person name="Kohler A."/>
            <person name="Krizsan K."/>
            <person name="Balestrini R."/>
            <person name="Da Silva C."/>
            <person name="Montanini B."/>
            <person name="Hainaut M."/>
            <person name="Levati E."/>
            <person name="Barry K.W."/>
            <person name="Belfiori B."/>
            <person name="Cichocki N."/>
            <person name="Clum A."/>
            <person name="Dockter R.B."/>
            <person name="Fauchery L."/>
            <person name="Guy J."/>
            <person name="Iotti M."/>
            <person name="Le Tacon F."/>
            <person name="Lindquist E.A."/>
            <person name="Lipzen A."/>
            <person name="Malagnac F."/>
            <person name="Mello A."/>
            <person name="Molinier V."/>
            <person name="Miyauchi S."/>
            <person name="Poulain J."/>
            <person name="Riccioni C."/>
            <person name="Rubini A."/>
            <person name="Sitrit Y."/>
            <person name="Splivallo R."/>
            <person name="Traeger S."/>
            <person name="Wang M."/>
            <person name="Zifcakova L."/>
            <person name="Wipf D."/>
            <person name="Zambonelli A."/>
            <person name="Paolocci F."/>
            <person name="Nowrousian M."/>
            <person name="Ottonello S."/>
            <person name="Baldrian P."/>
            <person name="Spatafora J.W."/>
            <person name="Henrissat B."/>
            <person name="Nagy L.G."/>
            <person name="Aury J.M."/>
            <person name="Wincker P."/>
            <person name="Grigoriev I.V."/>
            <person name="Bonfante P."/>
            <person name="Martin F.M."/>
        </authorList>
    </citation>
    <scope>NUCLEOTIDE SEQUENCE [LARGE SCALE GENOMIC DNA]</scope>
    <source>
        <strain evidence="1 2">RN42</strain>
    </source>
</reference>
<evidence type="ECO:0000313" key="1">
    <source>
        <dbReference type="EMBL" id="RPA84250.1"/>
    </source>
</evidence>
<dbReference type="Proteomes" id="UP000275078">
    <property type="component" value="Unassembled WGS sequence"/>
</dbReference>
<sequence>MSNPTISFRSFETFISPDSFLTRENGEKCYVWEHIFPTEDEKNAAWEAAYAKRRFFTKIPEPYHLPRLEPYRHYYDNGSYIWKSFGPMYAVLCYPEFPPKPELEAWLARRDEKRRLEAEEERVEREKGVSFYEPFMKRTLVGMGIPYKQKLRELGLICPGTDHIVRYSFARHCALNPALDVVEFESSKTS</sequence>
<protein>
    <submittedName>
        <fullName evidence="1">Uncharacterized protein</fullName>
    </submittedName>
</protein>
<accession>A0A3N4IJB7</accession>
<proteinExistence type="predicted"/>
<dbReference type="EMBL" id="ML119660">
    <property type="protein sequence ID" value="RPA84250.1"/>
    <property type="molecule type" value="Genomic_DNA"/>
</dbReference>
<keyword evidence="2" id="KW-1185">Reference proteome</keyword>
<name>A0A3N4IJB7_ASCIM</name>
<organism evidence="1 2">
    <name type="scientific">Ascobolus immersus RN42</name>
    <dbReference type="NCBI Taxonomy" id="1160509"/>
    <lineage>
        <taxon>Eukaryota</taxon>
        <taxon>Fungi</taxon>
        <taxon>Dikarya</taxon>
        <taxon>Ascomycota</taxon>
        <taxon>Pezizomycotina</taxon>
        <taxon>Pezizomycetes</taxon>
        <taxon>Pezizales</taxon>
        <taxon>Ascobolaceae</taxon>
        <taxon>Ascobolus</taxon>
    </lineage>
</organism>
<evidence type="ECO:0000313" key="2">
    <source>
        <dbReference type="Proteomes" id="UP000275078"/>
    </source>
</evidence>